<keyword evidence="2" id="KW-1185">Reference proteome</keyword>
<evidence type="ECO:0000313" key="1">
    <source>
        <dbReference type="EMBL" id="BDP42902.1"/>
    </source>
</evidence>
<protein>
    <submittedName>
        <fullName evidence="1">Uncharacterized protein</fullName>
    </submittedName>
</protein>
<dbReference type="RefSeq" id="WP_264775578.1">
    <property type="nucleotide sequence ID" value="NZ_AP026560.1"/>
</dbReference>
<name>A0ABN6RHS2_9DEIO</name>
<gene>
    <name evidence="1" type="ORF">DAETH_28710</name>
</gene>
<sequence length="81" mass="8516">MSARTGRRRALLLLALYHQGQTVSRLSANTGLRYTAVEGILDSLSRSGLAELSEAGWVIGSGPHVAAALEEAREIVRGVGA</sequence>
<organism evidence="1 2">
    <name type="scientific">Deinococcus aetherius</name>
    <dbReference type="NCBI Taxonomy" id="200252"/>
    <lineage>
        <taxon>Bacteria</taxon>
        <taxon>Thermotogati</taxon>
        <taxon>Deinococcota</taxon>
        <taxon>Deinococci</taxon>
        <taxon>Deinococcales</taxon>
        <taxon>Deinococcaceae</taxon>
        <taxon>Deinococcus</taxon>
    </lineage>
</organism>
<dbReference type="EMBL" id="AP026560">
    <property type="protein sequence ID" value="BDP42902.1"/>
    <property type="molecule type" value="Genomic_DNA"/>
</dbReference>
<reference evidence="1" key="1">
    <citation type="submission" date="2022-07" db="EMBL/GenBank/DDBJ databases">
        <title>Complete Genome Sequence of the Radioresistant Bacterium Deinococcus aetherius ST0316, Isolated from the Air Dust collected in Lower Stratosphere above Japan.</title>
        <authorList>
            <person name="Satoh K."/>
            <person name="Hagiwara K."/>
            <person name="Katsumata K."/>
            <person name="Kubo A."/>
            <person name="Yokobori S."/>
            <person name="Yamagishi A."/>
            <person name="Oono Y."/>
            <person name="Narumi I."/>
        </authorList>
    </citation>
    <scope>NUCLEOTIDE SEQUENCE</scope>
    <source>
        <strain evidence="1">ST0316</strain>
    </source>
</reference>
<dbReference type="Proteomes" id="UP001064971">
    <property type="component" value="Chromosome"/>
</dbReference>
<accession>A0ABN6RHS2</accession>
<proteinExistence type="predicted"/>
<evidence type="ECO:0000313" key="2">
    <source>
        <dbReference type="Proteomes" id="UP001064971"/>
    </source>
</evidence>